<dbReference type="Gene3D" id="1.20.1070.10">
    <property type="entry name" value="Rhodopsin 7-helix transmembrane proteins"/>
    <property type="match status" value="1"/>
</dbReference>
<feature type="domain" description="G-protein coupled receptors family 1 profile" evidence="21">
    <location>
        <begin position="134"/>
        <end position="399"/>
    </location>
</feature>
<dbReference type="SUPFAM" id="SSF81321">
    <property type="entry name" value="Family A G protein-coupled receptor-like"/>
    <property type="match status" value="1"/>
</dbReference>
<dbReference type="GO" id="GO:0004949">
    <property type="term" value="F:cannabinoid receptor activity"/>
    <property type="evidence" value="ECO:0007669"/>
    <property type="project" value="UniProtKB-UniRule"/>
</dbReference>
<dbReference type="GO" id="GO:0007188">
    <property type="term" value="P:adenylate cyclase-modulating G protein-coupled receptor signaling pathway"/>
    <property type="evidence" value="ECO:0007669"/>
    <property type="project" value="Ensembl"/>
</dbReference>
<evidence type="ECO:0000256" key="17">
    <source>
        <dbReference type="ARBA" id="ARBA00034106"/>
    </source>
</evidence>
<comment type="subcellular location">
    <subcellularLocation>
        <location evidence="2">Cell membrane</location>
        <topology evidence="2">Multi-pass membrane protein</topology>
    </subcellularLocation>
    <subcellularLocation>
        <location evidence="1">Mitochondrion outer membrane</location>
    </subcellularLocation>
    <subcellularLocation>
        <location evidence="17">Presynapse</location>
    </subcellularLocation>
</comment>
<dbReference type="Pfam" id="PF00001">
    <property type="entry name" value="7tm_1"/>
    <property type="match status" value="1"/>
</dbReference>
<dbReference type="GeneTree" id="ENSGT01140000282530"/>
<evidence type="ECO:0000256" key="7">
    <source>
        <dbReference type="ARBA" id="ARBA00023018"/>
    </source>
</evidence>
<dbReference type="PRINTS" id="PR00362">
    <property type="entry name" value="CANNABINOIDR"/>
</dbReference>
<keyword evidence="6 20" id="KW-1133">Transmembrane helix</keyword>
<dbReference type="GeneID" id="114593942"/>
<reference evidence="22 23" key="1">
    <citation type="journal article" date="2019" name="Proc. Natl. Acad. Sci. U.S.A.">
        <title>Regulatory changes in pterin and carotenoid genes underlie balanced color polymorphisms in the wall lizard.</title>
        <authorList>
            <person name="Andrade P."/>
            <person name="Pinho C."/>
            <person name="Perez I de Lanuza G."/>
            <person name="Afonso S."/>
            <person name="Brejcha J."/>
            <person name="Rubin C.J."/>
            <person name="Wallerman O."/>
            <person name="Pereira P."/>
            <person name="Sabatino S.J."/>
            <person name="Bellati A."/>
            <person name="Pellitteri-Rosa D."/>
            <person name="Bosakova Z."/>
            <person name="Bunikis I."/>
            <person name="Carretero M.A."/>
            <person name="Feiner N."/>
            <person name="Marsik P."/>
            <person name="Pauperio F."/>
            <person name="Salvi D."/>
            <person name="Soler L."/>
            <person name="While G.M."/>
            <person name="Uller T."/>
            <person name="Font E."/>
            <person name="Andersson L."/>
            <person name="Carneiro M."/>
        </authorList>
    </citation>
    <scope>NUCLEOTIDE SEQUENCE</scope>
</reference>
<dbReference type="GO" id="GO:0042734">
    <property type="term" value="C:presynaptic membrane"/>
    <property type="evidence" value="ECO:0007669"/>
    <property type="project" value="Ensembl"/>
</dbReference>
<proteinExistence type="inferred from homology"/>
<keyword evidence="12 18" id="KW-0675">Receptor</keyword>
<comment type="function">
    <text evidence="18">G-protein coupled receptor for cannabinoids. Mediates many cannabinoid-induced effects in the central nervous system (CNS), as well as in peripheral tissues. Signaling typically involves reduction in cyclic AMP.</text>
</comment>
<evidence type="ECO:0000256" key="3">
    <source>
        <dbReference type="ARBA" id="ARBA00022475"/>
    </source>
</evidence>
<evidence type="ECO:0000256" key="10">
    <source>
        <dbReference type="ARBA" id="ARBA00023136"/>
    </source>
</evidence>
<evidence type="ECO:0000256" key="9">
    <source>
        <dbReference type="ARBA" id="ARBA00023128"/>
    </source>
</evidence>
<dbReference type="CTD" id="1268"/>
<dbReference type="Ensembl" id="ENSPMRT00000007245.1">
    <property type="protein sequence ID" value="ENSPMRP00000006798.1"/>
    <property type="gene ID" value="ENSPMRG00000004610.1"/>
</dbReference>
<dbReference type="GO" id="GO:0042802">
    <property type="term" value="F:identical protein binding"/>
    <property type="evidence" value="ECO:0007669"/>
    <property type="project" value="Ensembl"/>
</dbReference>
<evidence type="ECO:0000256" key="4">
    <source>
        <dbReference type="ARBA" id="ARBA00022692"/>
    </source>
</evidence>
<dbReference type="GO" id="GO:0015629">
    <property type="term" value="C:actin cytoskeleton"/>
    <property type="evidence" value="ECO:0007669"/>
    <property type="project" value="Ensembl"/>
</dbReference>
<keyword evidence="10 18" id="KW-0472">Membrane</keyword>
<dbReference type="GO" id="GO:0098982">
    <property type="term" value="C:GABA-ergic synapse"/>
    <property type="evidence" value="ECO:0007669"/>
    <property type="project" value="Ensembl"/>
</dbReference>
<evidence type="ECO:0000313" key="23">
    <source>
        <dbReference type="Proteomes" id="UP000472272"/>
    </source>
</evidence>
<keyword evidence="15" id="KW-0966">Cell projection</keyword>
<dbReference type="InterPro" id="IPR002230">
    <property type="entry name" value="Cnbnoid_rcpt"/>
</dbReference>
<comment type="similarity">
    <text evidence="18 19">Belongs to the G-protein coupled receptor 1 family.</text>
</comment>
<evidence type="ECO:0000256" key="6">
    <source>
        <dbReference type="ARBA" id="ARBA00022989"/>
    </source>
</evidence>
<accession>A0A670I4E8</accession>
<keyword evidence="16" id="KW-0449">Lipoprotein</keyword>
<dbReference type="InterPro" id="IPR000810">
    <property type="entry name" value="Canbinoid_rcpt_1"/>
</dbReference>
<dbReference type="GO" id="GO:0098921">
    <property type="term" value="P:retrograde trans-synaptic signaling by endocannabinoid"/>
    <property type="evidence" value="ECO:0007669"/>
    <property type="project" value="Ensembl"/>
</dbReference>
<evidence type="ECO:0000256" key="15">
    <source>
        <dbReference type="ARBA" id="ARBA00023273"/>
    </source>
</evidence>
<dbReference type="InterPro" id="IPR017452">
    <property type="entry name" value="GPCR_Rhodpsn_7TM"/>
</dbReference>
<name>A0A670I4E8_PODMU</name>
<evidence type="ECO:0000259" key="21">
    <source>
        <dbReference type="PROSITE" id="PS50262"/>
    </source>
</evidence>
<evidence type="ECO:0000256" key="1">
    <source>
        <dbReference type="ARBA" id="ARBA00004294"/>
    </source>
</evidence>
<feature type="transmembrane region" description="Helical" evidence="20">
    <location>
        <begin position="276"/>
        <end position="300"/>
    </location>
</feature>
<keyword evidence="4 19" id="KW-0812">Transmembrane</keyword>
<dbReference type="PROSITE" id="PS00237">
    <property type="entry name" value="G_PROTEIN_RECEP_F1_1"/>
    <property type="match status" value="1"/>
</dbReference>
<feature type="transmembrane region" description="Helical" evidence="20">
    <location>
        <begin position="347"/>
        <end position="367"/>
    </location>
</feature>
<keyword evidence="3 18" id="KW-1003">Cell membrane</keyword>
<keyword evidence="7" id="KW-0770">Synapse</keyword>
<dbReference type="SMART" id="SM01381">
    <property type="entry name" value="7TM_GPCR_Srsx"/>
    <property type="match status" value="1"/>
</dbReference>
<evidence type="ECO:0000256" key="13">
    <source>
        <dbReference type="ARBA" id="ARBA00023180"/>
    </source>
</evidence>
<gene>
    <name evidence="22" type="primary">CNR1</name>
</gene>
<keyword evidence="13" id="KW-0325">Glycoprotein</keyword>
<dbReference type="GO" id="GO:0099509">
    <property type="term" value="P:regulation of presynaptic cytosolic calcium ion concentration"/>
    <property type="evidence" value="ECO:0007669"/>
    <property type="project" value="Ensembl"/>
</dbReference>
<dbReference type="AlphaFoldDB" id="A0A670I4E8"/>
<dbReference type="GO" id="GO:0042593">
    <property type="term" value="P:glucose homeostasis"/>
    <property type="evidence" value="ECO:0007669"/>
    <property type="project" value="Ensembl"/>
</dbReference>
<keyword evidence="9" id="KW-0496">Mitochondrion</keyword>
<protein>
    <recommendedName>
        <fullName evidence="18">Cannabinoid receptor</fullName>
    </recommendedName>
</protein>
<organism evidence="22 23">
    <name type="scientific">Podarcis muralis</name>
    <name type="common">Wall lizard</name>
    <name type="synonym">Lacerta muralis</name>
    <dbReference type="NCBI Taxonomy" id="64176"/>
    <lineage>
        <taxon>Eukaryota</taxon>
        <taxon>Metazoa</taxon>
        <taxon>Chordata</taxon>
        <taxon>Craniata</taxon>
        <taxon>Vertebrata</taxon>
        <taxon>Euteleostomi</taxon>
        <taxon>Lepidosauria</taxon>
        <taxon>Squamata</taxon>
        <taxon>Bifurcata</taxon>
        <taxon>Unidentata</taxon>
        <taxon>Episquamata</taxon>
        <taxon>Laterata</taxon>
        <taxon>Lacertibaenia</taxon>
        <taxon>Lacertidae</taxon>
        <taxon>Podarcis</taxon>
    </lineage>
</organism>
<evidence type="ECO:0000256" key="19">
    <source>
        <dbReference type="RuleBase" id="RU000688"/>
    </source>
</evidence>
<keyword evidence="5" id="KW-1000">Mitochondrion outer membrane</keyword>
<dbReference type="FunFam" id="1.20.1070.10:FF:000072">
    <property type="entry name" value="Cannabinoid receptor 1"/>
    <property type="match status" value="1"/>
</dbReference>
<dbReference type="InterPro" id="IPR000276">
    <property type="entry name" value="GPCR_Rhodpsn"/>
</dbReference>
<evidence type="ECO:0000256" key="12">
    <source>
        <dbReference type="ARBA" id="ARBA00023170"/>
    </source>
</evidence>
<feature type="transmembrane region" description="Helical" evidence="20">
    <location>
        <begin position="154"/>
        <end position="176"/>
    </location>
</feature>
<feature type="transmembrane region" description="Helical" evidence="20">
    <location>
        <begin position="379"/>
        <end position="401"/>
    </location>
</feature>
<evidence type="ECO:0000256" key="20">
    <source>
        <dbReference type="SAM" id="Phobius"/>
    </source>
</evidence>
<dbReference type="PANTHER" id="PTHR22750">
    <property type="entry name" value="G-PROTEIN COUPLED RECEPTOR"/>
    <property type="match status" value="1"/>
</dbReference>
<dbReference type="KEGG" id="pmua:114593942"/>
<feature type="transmembrane region" description="Helical" evidence="20">
    <location>
        <begin position="118"/>
        <end position="142"/>
    </location>
</feature>
<feature type="transmembrane region" description="Helical" evidence="20">
    <location>
        <begin position="234"/>
        <end position="256"/>
    </location>
</feature>
<dbReference type="GO" id="GO:0030426">
    <property type="term" value="C:growth cone"/>
    <property type="evidence" value="ECO:0007669"/>
    <property type="project" value="Ensembl"/>
</dbReference>
<dbReference type="GO" id="GO:0007413">
    <property type="term" value="P:axonal fasciculation"/>
    <property type="evidence" value="ECO:0007669"/>
    <property type="project" value="Ensembl"/>
</dbReference>
<dbReference type="OMA" id="HKHANSA"/>
<evidence type="ECO:0000256" key="14">
    <source>
        <dbReference type="ARBA" id="ARBA00023224"/>
    </source>
</evidence>
<dbReference type="RefSeq" id="XP_028578778.1">
    <property type="nucleotide sequence ID" value="XM_028722945.1"/>
</dbReference>
<dbReference type="Proteomes" id="UP000472272">
    <property type="component" value="Chromosome 3"/>
</dbReference>
<sequence length="473" mass="53257">MKSVLDGLADTTFRTITTDLLYMGSSDIQYEDFKSDMASKLGYYPQKFPLSSFRGDFRPKMTAGEDAILGGHPQDQINLTDFYNKTLTTFKDNEENIQCGDNFMDMECFMILNPSQQLAIAVLSLTLGTFTVLENLLVLIVILQSRSLRCRPSYHFISSLAVADLLGSVIFVYSFVDFHVFHRKDSPNVFLFKLGGVTASFTASVGSLFLTAIDRYISIHRPLSYKRIVTRSKAVVAFCVMWTIAIVIAVLPLLGWNCKMLNSVCSDIFPLIDENYLLFWIGVTAVLLLFIVYAYMYILWKAHSHAVRMLQRGTQKSIIIHTSEDGKVHQITRPEQTRMDIRLAKTLVLILVVLIICWGPLLAIMLYDVFGKMNKLVKTIFAFCSMLCLLNSTVNPIIYALRSQDLRHAFRSMFPPCNGTAQPLDNSLESDCQHRHANNPGNVHKAAERCIKNTVKIAKVTMSVSSDTTAEAL</sequence>
<evidence type="ECO:0000256" key="5">
    <source>
        <dbReference type="ARBA" id="ARBA00022787"/>
    </source>
</evidence>
<evidence type="ECO:0000313" key="22">
    <source>
        <dbReference type="Ensembl" id="ENSPMRP00000006798.1"/>
    </source>
</evidence>
<dbReference type="PRINTS" id="PR00237">
    <property type="entry name" value="GPCRRHODOPSN"/>
</dbReference>
<dbReference type="PRINTS" id="PR00522">
    <property type="entry name" value="CANABINOID1R"/>
</dbReference>
<dbReference type="RefSeq" id="XP_028578779.1">
    <property type="nucleotide sequence ID" value="XM_028722946.1"/>
</dbReference>
<dbReference type="GO" id="GO:0005741">
    <property type="term" value="C:mitochondrial outer membrane"/>
    <property type="evidence" value="ECO:0007669"/>
    <property type="project" value="UniProtKB-SubCell"/>
</dbReference>
<dbReference type="PROSITE" id="PS50262">
    <property type="entry name" value="G_PROTEIN_RECEP_F1_2"/>
    <property type="match status" value="1"/>
</dbReference>
<feature type="transmembrane region" description="Helical" evidence="20">
    <location>
        <begin position="188"/>
        <end position="213"/>
    </location>
</feature>
<dbReference type="GO" id="GO:0098978">
    <property type="term" value="C:glutamatergic synapse"/>
    <property type="evidence" value="ECO:0007669"/>
    <property type="project" value="Ensembl"/>
</dbReference>
<keyword evidence="23" id="KW-1185">Reference proteome</keyword>
<dbReference type="PIRSF" id="PIRSF037995">
    <property type="entry name" value="Cnoid_rcpt_1"/>
    <property type="match status" value="1"/>
</dbReference>
<evidence type="ECO:0000256" key="8">
    <source>
        <dbReference type="ARBA" id="ARBA00023040"/>
    </source>
</evidence>
<evidence type="ECO:0000256" key="16">
    <source>
        <dbReference type="ARBA" id="ARBA00023288"/>
    </source>
</evidence>
<evidence type="ECO:0000256" key="11">
    <source>
        <dbReference type="ARBA" id="ARBA00023139"/>
    </source>
</evidence>
<dbReference type="OrthoDB" id="5966748at2759"/>
<evidence type="ECO:0000256" key="18">
    <source>
        <dbReference type="PIRNR" id="PIRNR037995"/>
    </source>
</evidence>
<keyword evidence="8 18" id="KW-0297">G-protein coupled receptor</keyword>
<keyword evidence="14 18" id="KW-0807">Transducer</keyword>
<reference evidence="22" key="3">
    <citation type="submission" date="2025-09" db="UniProtKB">
        <authorList>
            <consortium name="Ensembl"/>
        </authorList>
    </citation>
    <scope>IDENTIFICATION</scope>
</reference>
<evidence type="ECO:0000256" key="2">
    <source>
        <dbReference type="ARBA" id="ARBA00004651"/>
    </source>
</evidence>
<keyword evidence="11" id="KW-0564">Palmitate</keyword>
<reference evidence="22" key="2">
    <citation type="submission" date="2025-08" db="UniProtKB">
        <authorList>
            <consortium name="Ensembl"/>
        </authorList>
    </citation>
    <scope>IDENTIFICATION</scope>
</reference>